<dbReference type="Gene3D" id="3.30.70.1620">
    <property type="match status" value="1"/>
</dbReference>
<feature type="coiled-coil region" evidence="6">
    <location>
        <begin position="287"/>
        <end position="489"/>
    </location>
</feature>
<dbReference type="Proteomes" id="UP000000323">
    <property type="component" value="Chromosome 1"/>
</dbReference>
<comment type="function">
    <text evidence="6">Required for chromosome condensation and partitioning.</text>
</comment>
<dbReference type="SUPFAM" id="SSF75553">
    <property type="entry name" value="Smc hinge domain"/>
    <property type="match status" value="1"/>
</dbReference>
<dbReference type="KEGG" id="ttr:Tter_1418"/>
<evidence type="ECO:0000256" key="3">
    <source>
        <dbReference type="ARBA" id="ARBA00022840"/>
    </source>
</evidence>
<comment type="subcellular location">
    <subcellularLocation>
        <location evidence="6">Cytoplasm</location>
    </subcellularLocation>
</comment>
<accession>D1CC09</accession>
<dbReference type="GO" id="GO:0030261">
    <property type="term" value="P:chromosome condensation"/>
    <property type="evidence" value="ECO:0007669"/>
    <property type="project" value="InterPro"/>
</dbReference>
<dbReference type="GO" id="GO:0007062">
    <property type="term" value="P:sister chromatid cohesion"/>
    <property type="evidence" value="ECO:0007669"/>
    <property type="project" value="InterPro"/>
</dbReference>
<evidence type="ECO:0000256" key="5">
    <source>
        <dbReference type="ARBA" id="ARBA00023125"/>
    </source>
</evidence>
<dbReference type="GO" id="GO:0005737">
    <property type="term" value="C:cytoplasm"/>
    <property type="evidence" value="ECO:0007669"/>
    <property type="project" value="UniProtKB-SubCell"/>
</dbReference>
<feature type="coiled-coil region" evidence="6">
    <location>
        <begin position="865"/>
        <end position="934"/>
    </location>
</feature>
<evidence type="ECO:0000256" key="4">
    <source>
        <dbReference type="ARBA" id="ARBA00023054"/>
    </source>
</evidence>
<dbReference type="GO" id="GO:0005524">
    <property type="term" value="F:ATP binding"/>
    <property type="evidence" value="ECO:0007669"/>
    <property type="project" value="UniProtKB-UniRule"/>
</dbReference>
<dbReference type="OrthoDB" id="9808768at2"/>
<keyword evidence="2 6" id="KW-0547">Nucleotide-binding</keyword>
<evidence type="ECO:0000313" key="9">
    <source>
        <dbReference type="Proteomes" id="UP000000323"/>
    </source>
</evidence>
<comment type="similarity">
    <text evidence="6">Belongs to the SMC family.</text>
</comment>
<evidence type="ECO:0000256" key="2">
    <source>
        <dbReference type="ARBA" id="ARBA00022741"/>
    </source>
</evidence>
<evidence type="ECO:0000256" key="6">
    <source>
        <dbReference type="HAMAP-Rule" id="MF_01894"/>
    </source>
</evidence>
<reference evidence="9" key="1">
    <citation type="journal article" date="2010" name="Stand. Genomic Sci.">
        <title>Complete genome sequence of 'Thermobaculum terrenum' type strain (YNP1).</title>
        <authorList>
            <person name="Kiss H."/>
            <person name="Cleland D."/>
            <person name="Lapidus A."/>
            <person name="Lucas S."/>
            <person name="Glavina Del Rio T."/>
            <person name="Nolan M."/>
            <person name="Tice H."/>
            <person name="Han C."/>
            <person name="Goodwin L."/>
            <person name="Pitluck S."/>
            <person name="Liolios K."/>
            <person name="Ivanova N."/>
            <person name="Mavromatis K."/>
            <person name="Ovchinnikova G."/>
            <person name="Pati A."/>
            <person name="Chen A."/>
            <person name="Palaniappan K."/>
            <person name="Land M."/>
            <person name="Hauser L."/>
            <person name="Chang Y."/>
            <person name="Jeffries C."/>
            <person name="Lu M."/>
            <person name="Brettin T."/>
            <person name="Detter J."/>
            <person name="Goker M."/>
            <person name="Tindall B."/>
            <person name="Beck B."/>
            <person name="McDermott T."/>
            <person name="Woyke T."/>
            <person name="Bristow J."/>
            <person name="Eisen J."/>
            <person name="Markowitz V."/>
            <person name="Hugenholtz P."/>
            <person name="Kyrpides N."/>
            <person name="Klenk H."/>
            <person name="Cheng J."/>
        </authorList>
    </citation>
    <scope>NUCLEOTIDE SEQUENCE [LARGE SCALE GENOMIC DNA]</scope>
    <source>
        <strain evidence="9">ATCC BAA-798 / YNP1</strain>
    </source>
</reference>
<feature type="binding site" evidence="6">
    <location>
        <begin position="32"/>
        <end position="39"/>
    </location>
    <ligand>
        <name>ATP</name>
        <dbReference type="ChEBI" id="CHEBI:30616"/>
    </ligand>
</feature>
<dbReference type="SUPFAM" id="SSF52540">
    <property type="entry name" value="P-loop containing nucleoside triphosphate hydrolases"/>
    <property type="match status" value="1"/>
</dbReference>
<keyword evidence="3 6" id="KW-0067">ATP-binding</keyword>
<organism evidence="8 9">
    <name type="scientific">Thermobaculum terrenum (strain ATCC BAA-798 / CCMEE 7001 / YNP1)</name>
    <dbReference type="NCBI Taxonomy" id="525904"/>
    <lineage>
        <taxon>Bacteria</taxon>
        <taxon>Bacillati</taxon>
        <taxon>Chloroflexota</taxon>
        <taxon>Chloroflexia</taxon>
        <taxon>Candidatus Thermobaculales</taxon>
        <taxon>Candidatus Thermobaculaceae</taxon>
        <taxon>Thermobaculum</taxon>
    </lineage>
</organism>
<feature type="coiled-coil region" evidence="6">
    <location>
        <begin position="673"/>
        <end position="822"/>
    </location>
</feature>
<proteinExistence type="inferred from homology"/>
<comment type="domain">
    <text evidence="6">Contains large globular domains required for ATP hydrolysis at each terminus and a third globular domain forming a flexible hinge near the middle of the molecule. These domains are separated by coiled-coil structures.</text>
</comment>
<dbReference type="HAMAP" id="MF_01894">
    <property type="entry name" value="Smc_prok"/>
    <property type="match status" value="1"/>
</dbReference>
<evidence type="ECO:0000256" key="1">
    <source>
        <dbReference type="ARBA" id="ARBA00022490"/>
    </source>
</evidence>
<dbReference type="InterPro" id="IPR011890">
    <property type="entry name" value="SMC_prok"/>
</dbReference>
<dbReference type="GO" id="GO:0007059">
    <property type="term" value="P:chromosome segregation"/>
    <property type="evidence" value="ECO:0007669"/>
    <property type="project" value="UniProtKB-UniRule"/>
</dbReference>
<dbReference type="SUPFAM" id="SSF57997">
    <property type="entry name" value="Tropomyosin"/>
    <property type="match status" value="2"/>
</dbReference>
<dbReference type="NCBIfam" id="TIGR02168">
    <property type="entry name" value="SMC_prok_B"/>
    <property type="match status" value="1"/>
</dbReference>
<dbReference type="EMBL" id="CP001825">
    <property type="protein sequence ID" value="ACZ42324.1"/>
    <property type="molecule type" value="Genomic_DNA"/>
</dbReference>
<dbReference type="GO" id="GO:0016887">
    <property type="term" value="F:ATP hydrolysis activity"/>
    <property type="evidence" value="ECO:0007669"/>
    <property type="project" value="InterPro"/>
</dbReference>
<keyword evidence="5 6" id="KW-0238">DNA-binding</keyword>
<name>D1CC09_THET1</name>
<dbReference type="Gene3D" id="1.10.287.1490">
    <property type="match status" value="2"/>
</dbReference>
<dbReference type="GO" id="GO:0003677">
    <property type="term" value="F:DNA binding"/>
    <property type="evidence" value="ECO:0007669"/>
    <property type="project" value="UniProtKB-UniRule"/>
</dbReference>
<gene>
    <name evidence="6" type="primary">smc</name>
    <name evidence="8" type="ordered locus">Tter_1418</name>
</gene>
<evidence type="ECO:0000259" key="7">
    <source>
        <dbReference type="SMART" id="SM00968"/>
    </source>
</evidence>
<dbReference type="InterPro" id="IPR010935">
    <property type="entry name" value="SMC_hinge"/>
</dbReference>
<dbReference type="Gene3D" id="3.40.50.300">
    <property type="entry name" value="P-loop containing nucleotide triphosphate hydrolases"/>
    <property type="match status" value="2"/>
</dbReference>
<dbReference type="PANTHER" id="PTHR43977">
    <property type="entry name" value="STRUCTURAL MAINTENANCE OF CHROMOSOMES PROTEIN 3"/>
    <property type="match status" value="1"/>
</dbReference>
<protein>
    <recommendedName>
        <fullName evidence="6">Chromosome partition protein Smc</fullName>
    </recommendedName>
</protein>
<dbReference type="HOGENOM" id="CLU_001042_2_2_0"/>
<dbReference type="InterPro" id="IPR024704">
    <property type="entry name" value="SMC"/>
</dbReference>
<comment type="subunit">
    <text evidence="6">Homodimer.</text>
</comment>
<dbReference type="InterPro" id="IPR036277">
    <property type="entry name" value="SMC_hinge_sf"/>
</dbReference>
<dbReference type="Pfam" id="PF06470">
    <property type="entry name" value="SMC_hinge"/>
    <property type="match status" value="1"/>
</dbReference>
<feature type="coiled-coil region" evidence="6">
    <location>
        <begin position="988"/>
        <end position="1029"/>
    </location>
</feature>
<dbReference type="GO" id="GO:0005694">
    <property type="term" value="C:chromosome"/>
    <property type="evidence" value="ECO:0007669"/>
    <property type="project" value="InterPro"/>
</dbReference>
<dbReference type="AlphaFoldDB" id="D1CC09"/>
<dbReference type="STRING" id="525904.Tter_1418"/>
<dbReference type="GO" id="GO:0006260">
    <property type="term" value="P:DNA replication"/>
    <property type="evidence" value="ECO:0007669"/>
    <property type="project" value="UniProtKB-UniRule"/>
</dbReference>
<dbReference type="RefSeq" id="WP_012875359.1">
    <property type="nucleotide sequence ID" value="NC_013525.1"/>
</dbReference>
<dbReference type="InterPro" id="IPR003395">
    <property type="entry name" value="RecF/RecN/SMC_N"/>
</dbReference>
<dbReference type="Gene3D" id="1.20.1060.20">
    <property type="match status" value="1"/>
</dbReference>
<evidence type="ECO:0000313" key="8">
    <source>
        <dbReference type="EMBL" id="ACZ42324.1"/>
    </source>
</evidence>
<dbReference type="PIRSF" id="PIRSF005719">
    <property type="entry name" value="SMC"/>
    <property type="match status" value="1"/>
</dbReference>
<dbReference type="InterPro" id="IPR027417">
    <property type="entry name" value="P-loop_NTPase"/>
</dbReference>
<dbReference type="Pfam" id="PF02463">
    <property type="entry name" value="SMC_N"/>
    <property type="match status" value="1"/>
</dbReference>
<feature type="domain" description="SMC hinge" evidence="7">
    <location>
        <begin position="520"/>
        <end position="634"/>
    </location>
</feature>
<keyword evidence="4 6" id="KW-0175">Coiled coil</keyword>
<dbReference type="eggNOG" id="COG1196">
    <property type="taxonomic scope" value="Bacteria"/>
</dbReference>
<sequence>MKINSLKIQGFKSFSNHTLLEFDHGITAIVGPNGSGKSNILEAIRWVLGEQSYSLLRSKKSEDVIWAGSPGKPRAGMAEVEISIDNHDKSIPLPYEEISITRRAYRSGENEYLINGRKARLRDVQEIGAIIGESFTFINQGSVDEVLLISPEHRTVLLEQAADITHHFKRRDETLKRLAEVEDNLRRVEDLLNDSRPRLKSLIKQVNNLRSKEVEEEKLRQLLEAYYSRQIQDLESQIESARHRKVHLQNRRDQILDRLPTLESQKRLIEQDIEKRKNHIEWVNASLRENKALMASLQRQIADLQKDLTENETQARITESEIEHLKAQKLQVLTEIHKLEAEIELLCKQKRQVETELLTLEQGSRNSIGKKQQIESSIAGFEQELSELQREIASKKRLVEILTEEISNLENEIEIHTSERLSIQARSEEIQTKRKHLIDRIQGTERERLRLLEKIKDVKQKIGTTKREHQELQQRYSNLSLQLREVQSREKILDDISKSAADMQPGVREIMRASASGVLGGILGPVGNLISVPAELETAIEAAIGTGLQNVITLTWQDAEKAIEWLKMKKIGRVTFLPIDTVTPLKASHIPNIDGVVGIASELVSYPEQIDRAISYMLGRILVVRDLGIARQVLPSSRGISSIVTLEGEVVRQGGAVTGGNLSKAQGGILAKRRELKESRERAREIGQKLEEVKDQAHKLDNILQTLRQEEDSLTKDLSQLEQSLLREKGSEKSLEDQCKLLKERLDWVEQQIERLQRRLNEANNKLPREKEQLHKLTEREKDIKARINQEREALGEYESSISEMEANLLRLSSSLETLDRELVKTTHNLHENKARITKIDSEVASRQSELDDIHRRIECLSPQVSHLTKQLDVVSKEISSLQEKIDEDSNQIESLRESLITITNQIASSNNELSSLNDSLQDACTLLEHLERQKSDLIHACQRETGKAPSTDIQISDDLGDLIKKIEQSRQKIARIGPVNPLAIEEYNQVRDRVDFLESQLRDISKAKHNLEDLINRLEHEMQQAFQETFQEVSQTFAEYFDRLFGGGKAGLKLAKDDKDKLGVEIEVQLPGKRVSTLSALSGGERALCSCALLLALIKDSKAPFCVMDEVDAALDERNVTRFCDLLEELASDTQFIVITHNRFTVERASRIFGVTQDKQGVSTVLSVRMEDYLAADKAS</sequence>
<keyword evidence="9" id="KW-1185">Reference proteome</keyword>
<keyword evidence="1 6" id="KW-0963">Cytoplasm</keyword>
<feature type="coiled-coil region" evidence="6">
    <location>
        <begin position="171"/>
        <end position="258"/>
    </location>
</feature>
<dbReference type="SMART" id="SM00968">
    <property type="entry name" value="SMC_hinge"/>
    <property type="match status" value="1"/>
</dbReference>